<keyword evidence="19" id="KW-1185">Reference proteome</keyword>
<evidence type="ECO:0000313" key="19">
    <source>
        <dbReference type="Proteomes" id="UP000494106"/>
    </source>
</evidence>
<proteinExistence type="inferred from homology"/>
<keyword evidence="6 15" id="KW-0349">Heme</keyword>
<dbReference type="PANTHER" id="PTHR24292">
    <property type="entry name" value="CYTOCHROME P450"/>
    <property type="match status" value="1"/>
</dbReference>
<evidence type="ECO:0000256" key="14">
    <source>
        <dbReference type="ARBA" id="ARBA00047827"/>
    </source>
</evidence>
<evidence type="ECO:0000256" key="12">
    <source>
        <dbReference type="ARBA" id="ARBA00023033"/>
    </source>
</evidence>
<dbReference type="EMBL" id="CADEBC010000498">
    <property type="protein sequence ID" value="CAB3238638.1"/>
    <property type="molecule type" value="Genomic_DNA"/>
</dbReference>
<feature type="transmembrane region" description="Helical" evidence="17">
    <location>
        <begin position="6"/>
        <end position="24"/>
    </location>
</feature>
<dbReference type="AlphaFoldDB" id="A0A8S0ZWW2"/>
<keyword evidence="12 16" id="KW-0503">Monooxygenase</keyword>
<comment type="catalytic activity">
    <reaction evidence="14">
        <text>an organic molecule + reduced [NADPH--hemoprotein reductase] + O2 = an alcohol + oxidized [NADPH--hemoprotein reductase] + H2O + H(+)</text>
        <dbReference type="Rhea" id="RHEA:17149"/>
        <dbReference type="Rhea" id="RHEA-COMP:11964"/>
        <dbReference type="Rhea" id="RHEA-COMP:11965"/>
        <dbReference type="ChEBI" id="CHEBI:15377"/>
        <dbReference type="ChEBI" id="CHEBI:15378"/>
        <dbReference type="ChEBI" id="CHEBI:15379"/>
        <dbReference type="ChEBI" id="CHEBI:30879"/>
        <dbReference type="ChEBI" id="CHEBI:57618"/>
        <dbReference type="ChEBI" id="CHEBI:58210"/>
        <dbReference type="ChEBI" id="CHEBI:142491"/>
        <dbReference type="EC" id="1.14.14.1"/>
    </reaction>
</comment>
<sequence length="501" mass="58322">MFETILQLLLATIVLCLSFFLLFIRRDYGYWKKQGIPYEKPGLFFGNLGGLMRISMWDLFNDLRKKHKTDYVGIFLGWRPALVINSKELAKKILVKDFDSFQNRYSYPGDQDDPLGALNLFTVKSPMWSTMRHELAPMFTSKRLKGVTQLMNINSEELVRRIQTDHIDNNKPVDMKELFSMYTSDTVAYTVFGLRVSVLKELTSPLWHITRHMVKWTFWRGFEFTMIFFAPAIAEIMRLKFFSAPATEYVKKLFWGVVEDRQKTGKTDDNDLVNMLLNLKKNLRLPADSDTELADNLMLAQAALFILGSVETSSTTMSFCLHELAYQPDKQEKLYTEISKALEDKGKTVLDFNDLLELHYLTACIKETLRKYPPVPFLDRVCNKTYKLTDKVTIEKDTPVYTNVIAIHYNEEYYPEPYEWRPERFAITTDNDNYDFTFLPFGEGPRFCIGKRYGLMQVRTAIAHIVMNFRIEPVDDYSVPVDPYSVILAPKTGGRVKFIPR</sequence>
<evidence type="ECO:0000256" key="8">
    <source>
        <dbReference type="ARBA" id="ARBA00022824"/>
    </source>
</evidence>
<dbReference type="Gene3D" id="1.10.630.10">
    <property type="entry name" value="Cytochrome P450"/>
    <property type="match status" value="1"/>
</dbReference>
<evidence type="ECO:0000256" key="6">
    <source>
        <dbReference type="ARBA" id="ARBA00022617"/>
    </source>
</evidence>
<comment type="subcellular location">
    <subcellularLocation>
        <location evidence="3">Endoplasmic reticulum membrane</location>
        <topology evidence="3">Peripheral membrane protein</topology>
    </subcellularLocation>
    <subcellularLocation>
        <location evidence="2">Microsome membrane</location>
        <topology evidence="2">Peripheral membrane protein</topology>
    </subcellularLocation>
</comment>
<evidence type="ECO:0000256" key="7">
    <source>
        <dbReference type="ARBA" id="ARBA00022723"/>
    </source>
</evidence>
<organism evidence="18 19">
    <name type="scientific">Arctia plantaginis</name>
    <name type="common">Wood tiger moth</name>
    <name type="synonym">Phalaena plantaginis</name>
    <dbReference type="NCBI Taxonomy" id="874455"/>
    <lineage>
        <taxon>Eukaryota</taxon>
        <taxon>Metazoa</taxon>
        <taxon>Ecdysozoa</taxon>
        <taxon>Arthropoda</taxon>
        <taxon>Hexapoda</taxon>
        <taxon>Insecta</taxon>
        <taxon>Pterygota</taxon>
        <taxon>Neoptera</taxon>
        <taxon>Endopterygota</taxon>
        <taxon>Lepidoptera</taxon>
        <taxon>Glossata</taxon>
        <taxon>Ditrysia</taxon>
        <taxon>Noctuoidea</taxon>
        <taxon>Erebidae</taxon>
        <taxon>Arctiinae</taxon>
        <taxon>Arctia</taxon>
    </lineage>
</organism>
<accession>A0A8S0ZWW2</accession>
<dbReference type="InterPro" id="IPR002401">
    <property type="entry name" value="Cyt_P450_E_grp-I"/>
</dbReference>
<evidence type="ECO:0000256" key="16">
    <source>
        <dbReference type="RuleBase" id="RU000461"/>
    </source>
</evidence>
<keyword evidence="7 15" id="KW-0479">Metal-binding</keyword>
<dbReference type="InterPro" id="IPR050476">
    <property type="entry name" value="Insect_CytP450_Detox"/>
</dbReference>
<dbReference type="GO" id="GO:0016712">
    <property type="term" value="F:oxidoreductase activity, acting on paired donors, with incorporation or reduction of molecular oxygen, reduced flavin or flavoprotein as one donor, and incorporation of one atom of oxygen"/>
    <property type="evidence" value="ECO:0007669"/>
    <property type="project" value="UniProtKB-EC"/>
</dbReference>
<evidence type="ECO:0000256" key="3">
    <source>
        <dbReference type="ARBA" id="ARBA00004406"/>
    </source>
</evidence>
<dbReference type="InterPro" id="IPR017972">
    <property type="entry name" value="Cyt_P450_CS"/>
</dbReference>
<dbReference type="Proteomes" id="UP000494106">
    <property type="component" value="Unassembled WGS sequence"/>
</dbReference>
<dbReference type="OrthoDB" id="2789670at2759"/>
<evidence type="ECO:0000256" key="1">
    <source>
        <dbReference type="ARBA" id="ARBA00001971"/>
    </source>
</evidence>
<dbReference type="PRINTS" id="PR00463">
    <property type="entry name" value="EP450I"/>
</dbReference>
<dbReference type="PRINTS" id="PR00385">
    <property type="entry name" value="P450"/>
</dbReference>
<evidence type="ECO:0000256" key="15">
    <source>
        <dbReference type="PIRSR" id="PIRSR602401-1"/>
    </source>
</evidence>
<dbReference type="FunFam" id="1.10.630.10:FF:000042">
    <property type="entry name" value="Cytochrome P450"/>
    <property type="match status" value="1"/>
</dbReference>
<comment type="cofactor">
    <cofactor evidence="1 15">
        <name>heme</name>
        <dbReference type="ChEBI" id="CHEBI:30413"/>
    </cofactor>
</comment>
<keyword evidence="11 15" id="KW-0408">Iron</keyword>
<dbReference type="GO" id="GO:0005506">
    <property type="term" value="F:iron ion binding"/>
    <property type="evidence" value="ECO:0007669"/>
    <property type="project" value="InterPro"/>
</dbReference>
<dbReference type="EC" id="1.14.14.1" evidence="5"/>
<keyword evidence="17" id="KW-0812">Transmembrane</keyword>
<dbReference type="PANTHER" id="PTHR24292:SF45">
    <property type="entry name" value="CYTOCHROME P450 6G1-RELATED"/>
    <property type="match status" value="1"/>
</dbReference>
<keyword evidence="17" id="KW-1133">Transmembrane helix</keyword>
<feature type="binding site" description="axial binding residue" evidence="15">
    <location>
        <position position="448"/>
    </location>
    <ligand>
        <name>heme</name>
        <dbReference type="ChEBI" id="CHEBI:30413"/>
    </ligand>
    <ligandPart>
        <name>Fe</name>
        <dbReference type="ChEBI" id="CHEBI:18248"/>
    </ligandPart>
</feature>
<gene>
    <name evidence="18" type="ORF">APLA_LOCUS7470</name>
</gene>
<dbReference type="PROSITE" id="PS00086">
    <property type="entry name" value="CYTOCHROME_P450"/>
    <property type="match status" value="1"/>
</dbReference>
<dbReference type="SUPFAM" id="SSF48264">
    <property type="entry name" value="Cytochrome P450"/>
    <property type="match status" value="1"/>
</dbReference>
<protein>
    <recommendedName>
        <fullName evidence="5">unspecific monooxygenase</fullName>
        <ecNumber evidence="5">1.14.14.1</ecNumber>
    </recommendedName>
</protein>
<evidence type="ECO:0000256" key="2">
    <source>
        <dbReference type="ARBA" id="ARBA00004174"/>
    </source>
</evidence>
<dbReference type="InterPro" id="IPR001128">
    <property type="entry name" value="Cyt_P450"/>
</dbReference>
<evidence type="ECO:0000313" key="18">
    <source>
        <dbReference type="EMBL" id="CAB3238638.1"/>
    </source>
</evidence>
<dbReference type="InterPro" id="IPR036396">
    <property type="entry name" value="Cyt_P450_sf"/>
</dbReference>
<dbReference type="GO" id="GO:0005789">
    <property type="term" value="C:endoplasmic reticulum membrane"/>
    <property type="evidence" value="ECO:0007669"/>
    <property type="project" value="UniProtKB-SubCell"/>
</dbReference>
<dbReference type="Pfam" id="PF00067">
    <property type="entry name" value="p450"/>
    <property type="match status" value="1"/>
</dbReference>
<evidence type="ECO:0000256" key="11">
    <source>
        <dbReference type="ARBA" id="ARBA00023004"/>
    </source>
</evidence>
<evidence type="ECO:0000256" key="17">
    <source>
        <dbReference type="SAM" id="Phobius"/>
    </source>
</evidence>
<keyword evidence="13 17" id="KW-0472">Membrane</keyword>
<comment type="caution">
    <text evidence="18">The sequence shown here is derived from an EMBL/GenBank/DDBJ whole genome shotgun (WGS) entry which is preliminary data.</text>
</comment>
<comment type="similarity">
    <text evidence="4 16">Belongs to the cytochrome P450 family.</text>
</comment>
<dbReference type="CDD" id="cd11056">
    <property type="entry name" value="CYP6-like"/>
    <property type="match status" value="1"/>
</dbReference>
<evidence type="ECO:0000256" key="5">
    <source>
        <dbReference type="ARBA" id="ARBA00012109"/>
    </source>
</evidence>
<keyword evidence="10 16" id="KW-0560">Oxidoreductase</keyword>
<evidence type="ECO:0000256" key="10">
    <source>
        <dbReference type="ARBA" id="ARBA00023002"/>
    </source>
</evidence>
<name>A0A8S0ZWW2_ARCPL</name>
<keyword evidence="8" id="KW-0256">Endoplasmic reticulum</keyword>
<reference evidence="18 19" key="1">
    <citation type="submission" date="2020-04" db="EMBL/GenBank/DDBJ databases">
        <authorList>
            <person name="Wallbank WR R."/>
            <person name="Pardo Diaz C."/>
            <person name="Kozak K."/>
            <person name="Martin S."/>
            <person name="Jiggins C."/>
            <person name="Moest M."/>
            <person name="Warren A I."/>
            <person name="Byers J.R.P. K."/>
            <person name="Montejo-Kovacevich G."/>
            <person name="Yen C E."/>
        </authorList>
    </citation>
    <scope>NUCLEOTIDE SEQUENCE [LARGE SCALE GENOMIC DNA]</scope>
</reference>
<evidence type="ECO:0000256" key="13">
    <source>
        <dbReference type="ARBA" id="ARBA00023136"/>
    </source>
</evidence>
<keyword evidence="9" id="KW-0492">Microsome</keyword>
<evidence type="ECO:0000256" key="9">
    <source>
        <dbReference type="ARBA" id="ARBA00022848"/>
    </source>
</evidence>
<dbReference type="GO" id="GO:0020037">
    <property type="term" value="F:heme binding"/>
    <property type="evidence" value="ECO:0007669"/>
    <property type="project" value="InterPro"/>
</dbReference>
<evidence type="ECO:0000256" key="4">
    <source>
        <dbReference type="ARBA" id="ARBA00010617"/>
    </source>
</evidence>